<dbReference type="KEGG" id="tet:TTHERM_00101190"/>
<dbReference type="RefSeq" id="XP_001012168.1">
    <property type="nucleotide sequence ID" value="XM_001012168.3"/>
</dbReference>
<feature type="region of interest" description="Disordered" evidence="1">
    <location>
        <begin position="1"/>
        <end position="45"/>
    </location>
</feature>
<dbReference type="PANTHER" id="PTHR34035:SF1">
    <property type="entry name" value="TESTIS-EXPRESSED PROTEIN 47"/>
    <property type="match status" value="1"/>
</dbReference>
<dbReference type="PANTHER" id="PTHR34035">
    <property type="entry name" value="TESTIS-EXPRESSED PROTEIN 47"/>
    <property type="match status" value="1"/>
</dbReference>
<dbReference type="HOGENOM" id="CLU_935343_0_0_1"/>
<sequence>MQQNNHLQREYQDQDNFQQLSENDENEQLEEEYFSQDDEFNEDDQQQQYMQRKEVELKRRYNLYDILKQYREEGEHQPVSRLFYAAYYNEAALQQQNIELDSYMQTKINQIQDNLKEQFQGYFLIKGSFSIHLLEAESNALNEFVKELHSDYHKEKSIYQNINIIAFTEENSNRFYNKWYCDNIYQAGPTLSQEIDKSEKQVQDRSWEIFNQVCQAGSKYSQKGSKKQQKLATEINISTDDMSILMSKFFTHIDDYYNLYLSDIEIQLDTELQYPYQPSLISILEFSTLGKLGKLDAY</sequence>
<evidence type="ECO:0000313" key="3">
    <source>
        <dbReference type="Proteomes" id="UP000009168"/>
    </source>
</evidence>
<keyword evidence="3" id="KW-1185">Reference proteome</keyword>
<gene>
    <name evidence="2" type="ORF">TTHERM_00101190</name>
</gene>
<accession>Q234T0</accession>
<feature type="compositionally biased region" description="Acidic residues" evidence="1">
    <location>
        <begin position="22"/>
        <end position="45"/>
    </location>
</feature>
<dbReference type="InterPro" id="IPR055308">
    <property type="entry name" value="TEX47-like"/>
</dbReference>
<evidence type="ECO:0000256" key="1">
    <source>
        <dbReference type="SAM" id="MobiDB-lite"/>
    </source>
</evidence>
<protein>
    <submittedName>
        <fullName evidence="2">Uncharacterized protein</fullName>
    </submittedName>
</protein>
<proteinExistence type="predicted"/>
<dbReference type="EMBL" id="GG662767">
    <property type="protein sequence ID" value="EAR91923.1"/>
    <property type="molecule type" value="Genomic_DNA"/>
</dbReference>
<dbReference type="Proteomes" id="UP000009168">
    <property type="component" value="Unassembled WGS sequence"/>
</dbReference>
<dbReference type="OMA" id="IQVEQRV"/>
<dbReference type="OrthoDB" id="284130at2759"/>
<evidence type="ECO:0000313" key="2">
    <source>
        <dbReference type="EMBL" id="EAR91923.1"/>
    </source>
</evidence>
<dbReference type="AlphaFoldDB" id="Q234T0"/>
<name>Q234T0_TETTS</name>
<dbReference type="Pfam" id="PF24787">
    <property type="entry name" value="TEX47"/>
    <property type="match status" value="1"/>
</dbReference>
<dbReference type="GeneID" id="7831969"/>
<reference evidence="3" key="1">
    <citation type="journal article" date="2006" name="PLoS Biol.">
        <title>Macronuclear genome sequence of the ciliate Tetrahymena thermophila, a model eukaryote.</title>
        <authorList>
            <person name="Eisen J.A."/>
            <person name="Coyne R.S."/>
            <person name="Wu M."/>
            <person name="Wu D."/>
            <person name="Thiagarajan M."/>
            <person name="Wortman J.R."/>
            <person name="Badger J.H."/>
            <person name="Ren Q."/>
            <person name="Amedeo P."/>
            <person name="Jones K.M."/>
            <person name="Tallon L.J."/>
            <person name="Delcher A.L."/>
            <person name="Salzberg S.L."/>
            <person name="Silva J.C."/>
            <person name="Haas B.J."/>
            <person name="Majoros W.H."/>
            <person name="Farzad M."/>
            <person name="Carlton J.M."/>
            <person name="Smith R.K. Jr."/>
            <person name="Garg J."/>
            <person name="Pearlman R.E."/>
            <person name="Karrer K.M."/>
            <person name="Sun L."/>
            <person name="Manning G."/>
            <person name="Elde N.C."/>
            <person name="Turkewitz A.P."/>
            <person name="Asai D.J."/>
            <person name="Wilkes D.E."/>
            <person name="Wang Y."/>
            <person name="Cai H."/>
            <person name="Collins K."/>
            <person name="Stewart B.A."/>
            <person name="Lee S.R."/>
            <person name="Wilamowska K."/>
            <person name="Weinberg Z."/>
            <person name="Ruzzo W.L."/>
            <person name="Wloga D."/>
            <person name="Gaertig J."/>
            <person name="Frankel J."/>
            <person name="Tsao C.-C."/>
            <person name="Gorovsky M.A."/>
            <person name="Keeling P.J."/>
            <person name="Waller R.F."/>
            <person name="Patron N.J."/>
            <person name="Cherry J.M."/>
            <person name="Stover N.A."/>
            <person name="Krieger C.J."/>
            <person name="del Toro C."/>
            <person name="Ryder H.F."/>
            <person name="Williamson S.C."/>
            <person name="Barbeau R.A."/>
            <person name="Hamilton E.P."/>
            <person name="Orias E."/>
        </authorList>
    </citation>
    <scope>NUCLEOTIDE SEQUENCE [LARGE SCALE GENOMIC DNA]</scope>
    <source>
        <strain evidence="3">SB210</strain>
    </source>
</reference>
<dbReference type="eggNOG" id="ENOG502R2MG">
    <property type="taxonomic scope" value="Eukaryota"/>
</dbReference>
<organism evidence="2 3">
    <name type="scientific">Tetrahymena thermophila (strain SB210)</name>
    <dbReference type="NCBI Taxonomy" id="312017"/>
    <lineage>
        <taxon>Eukaryota</taxon>
        <taxon>Sar</taxon>
        <taxon>Alveolata</taxon>
        <taxon>Ciliophora</taxon>
        <taxon>Intramacronucleata</taxon>
        <taxon>Oligohymenophorea</taxon>
        <taxon>Hymenostomatida</taxon>
        <taxon>Tetrahymenina</taxon>
        <taxon>Tetrahymenidae</taxon>
        <taxon>Tetrahymena</taxon>
    </lineage>
</organism>
<dbReference type="InParanoid" id="Q234T0"/>